<proteinExistence type="inferred from homology"/>
<comment type="subcellular location">
    <subcellularLocation>
        <location evidence="4">Cytoplasm</location>
    </subcellularLocation>
</comment>
<dbReference type="GO" id="GO:0016192">
    <property type="term" value="P:vesicle-mediated transport"/>
    <property type="evidence" value="ECO:0007669"/>
    <property type="project" value="UniProtKB-UniRule"/>
</dbReference>
<dbReference type="EC" id="2.1.1.-" evidence="4"/>
<dbReference type="InterPro" id="IPR029063">
    <property type="entry name" value="SAM-dependent_MTases_sf"/>
</dbReference>
<dbReference type="Gene3D" id="3.40.50.150">
    <property type="entry name" value="Vaccinia Virus protein VP39"/>
    <property type="match status" value="1"/>
</dbReference>
<evidence type="ECO:0000256" key="1">
    <source>
        <dbReference type="ARBA" id="ARBA00022603"/>
    </source>
</evidence>
<dbReference type="EMBL" id="JABELV010000062">
    <property type="protein sequence ID" value="KAG7539668.1"/>
    <property type="molecule type" value="Genomic_DNA"/>
</dbReference>
<evidence type="ECO:0000256" key="2">
    <source>
        <dbReference type="ARBA" id="ARBA00022679"/>
    </source>
</evidence>
<dbReference type="HAMAP" id="MF_03188">
    <property type="entry name" value="Methyltr_EFM4"/>
    <property type="match status" value="1"/>
</dbReference>
<keyword evidence="1 4" id="KW-0489">Methyltransferase</keyword>
<dbReference type="AlphaFoldDB" id="A0A8K0JKT1"/>
<dbReference type="Proteomes" id="UP000812966">
    <property type="component" value="Unassembled WGS sequence"/>
</dbReference>
<evidence type="ECO:0000256" key="3">
    <source>
        <dbReference type="ARBA" id="ARBA00022691"/>
    </source>
</evidence>
<organism evidence="6 7">
    <name type="scientific">Filobasidium floriforme</name>
    <dbReference type="NCBI Taxonomy" id="5210"/>
    <lineage>
        <taxon>Eukaryota</taxon>
        <taxon>Fungi</taxon>
        <taxon>Dikarya</taxon>
        <taxon>Basidiomycota</taxon>
        <taxon>Agaricomycotina</taxon>
        <taxon>Tremellomycetes</taxon>
        <taxon>Filobasidiales</taxon>
        <taxon>Filobasidiaceae</taxon>
        <taxon>Filobasidium</taxon>
    </lineage>
</organism>
<keyword evidence="4" id="KW-0963">Cytoplasm</keyword>
<protein>
    <recommendedName>
        <fullName evidence="4">Protein-lysine N-methyltransferase EFM4</fullName>
        <ecNumber evidence="4">2.1.1.-</ecNumber>
    </recommendedName>
    <alternativeName>
        <fullName evidence="4">Elongation factor methyltransferase 4</fullName>
    </alternativeName>
</protein>
<dbReference type="InterPro" id="IPR026635">
    <property type="entry name" value="Efm4/METTL10"/>
</dbReference>
<name>A0A8K0JKT1_9TREE</name>
<comment type="function">
    <text evidence="4">S-adenosyl-L-methionine-dependent protein-lysine N-methyltransferase that mono- and dimethylates elongation factor 1-alpha at 'Lys-316'. May play a role in intracellular transport.</text>
</comment>
<comment type="caution">
    <text evidence="6">The sequence shown here is derived from an EMBL/GenBank/DDBJ whole genome shotgun (WGS) entry which is preliminary data.</text>
</comment>
<feature type="region of interest" description="Disordered" evidence="5">
    <location>
        <begin position="131"/>
        <end position="182"/>
    </location>
</feature>
<feature type="compositionally biased region" description="Acidic residues" evidence="5">
    <location>
        <begin position="138"/>
        <end position="165"/>
    </location>
</feature>
<accession>A0A8K0JKT1</accession>
<dbReference type="GO" id="GO:0032259">
    <property type="term" value="P:methylation"/>
    <property type="evidence" value="ECO:0007669"/>
    <property type="project" value="UniProtKB-KW"/>
</dbReference>
<dbReference type="PANTHER" id="PTHR12843">
    <property type="entry name" value="PROTEIN-LYSINE N-METHYLTRANSFERASE METTL10"/>
    <property type="match status" value="1"/>
</dbReference>
<comment type="similarity">
    <text evidence="4">Belongs to the class I-like SAM-binding methyltransferase superfamily. EFM4 family.</text>
</comment>
<keyword evidence="2 4" id="KW-0808">Transferase</keyword>
<evidence type="ECO:0000256" key="4">
    <source>
        <dbReference type="HAMAP-Rule" id="MF_03188"/>
    </source>
</evidence>
<keyword evidence="7" id="KW-1185">Reference proteome</keyword>
<reference evidence="6" key="1">
    <citation type="submission" date="2020-04" db="EMBL/GenBank/DDBJ databases">
        <title>Analysis of mating type loci in Filobasidium floriforme.</title>
        <authorList>
            <person name="Nowrousian M."/>
        </authorList>
    </citation>
    <scope>NUCLEOTIDE SEQUENCE</scope>
    <source>
        <strain evidence="6">CBS 6242</strain>
    </source>
</reference>
<sequence length="312" mass="34741">MTEELPASKLGTKEHWDMVYERETKEYEETGDEGEIWFGEGAVDKMVDWTYQYIPPFADGSGPTVMECGCGNGTLLLSILYPTKPKYRRSVPRHSPRHFTGIDYSDLSIELSSKVEGLRRRRWERRIRSDERRKEAGEELGVDSDSDSEEESDGEDDDDENDEQVDAGTSSHTKDETTNNPPGVTWFASDLLTSTLQTLHSQSSSVPLDGWDLVLDKGTYDAIALSQEPVQSGPESSRGKLPSAVYPERVVGLVKPGGFFLITSCNFTEDEIKTRFIREGLVGRSSSTVKHPSFSFGGKTGSTVCTVAFRRV</sequence>
<dbReference type="GO" id="GO:0005737">
    <property type="term" value="C:cytoplasm"/>
    <property type="evidence" value="ECO:0007669"/>
    <property type="project" value="UniProtKB-SubCell"/>
</dbReference>
<dbReference type="PANTHER" id="PTHR12843:SF5">
    <property type="entry name" value="EEF1A LYSINE METHYLTRANSFERASE 2"/>
    <property type="match status" value="1"/>
</dbReference>
<evidence type="ECO:0000313" key="6">
    <source>
        <dbReference type="EMBL" id="KAG7539668.1"/>
    </source>
</evidence>
<keyword evidence="3 4" id="KW-0949">S-adenosyl-L-methionine</keyword>
<evidence type="ECO:0000313" key="7">
    <source>
        <dbReference type="Proteomes" id="UP000812966"/>
    </source>
</evidence>
<dbReference type="SUPFAM" id="SSF53335">
    <property type="entry name" value="S-adenosyl-L-methionine-dependent methyltransferases"/>
    <property type="match status" value="1"/>
</dbReference>
<keyword evidence="4" id="KW-0813">Transport</keyword>
<evidence type="ECO:0000256" key="5">
    <source>
        <dbReference type="SAM" id="MobiDB-lite"/>
    </source>
</evidence>
<gene>
    <name evidence="4" type="primary">EFM4</name>
    <name evidence="6" type="ORF">FFLO_03385</name>
</gene>
<dbReference type="GO" id="GO:0016279">
    <property type="term" value="F:protein-lysine N-methyltransferase activity"/>
    <property type="evidence" value="ECO:0007669"/>
    <property type="project" value="UniProtKB-UniRule"/>
</dbReference>